<gene>
    <name evidence="18" type="primary">dnm1a</name>
</gene>
<dbReference type="Gene3D" id="3.40.50.300">
    <property type="entry name" value="P-loop containing nucleotide triphosphate hydrolases"/>
    <property type="match status" value="1"/>
</dbReference>
<evidence type="ECO:0000256" key="12">
    <source>
        <dbReference type="RuleBase" id="RU003932"/>
    </source>
</evidence>
<dbReference type="GO" id="GO:0003924">
    <property type="term" value="F:GTPase activity"/>
    <property type="evidence" value="ECO:0007669"/>
    <property type="project" value="InterPro"/>
</dbReference>
<dbReference type="GO" id="GO:0098793">
    <property type="term" value="C:presynapse"/>
    <property type="evidence" value="ECO:0007669"/>
    <property type="project" value="GOC"/>
</dbReference>
<feature type="compositionally biased region" description="Pro residues" evidence="13">
    <location>
        <begin position="822"/>
        <end position="851"/>
    </location>
</feature>
<dbReference type="GO" id="GO:0008017">
    <property type="term" value="F:microtubule binding"/>
    <property type="evidence" value="ECO:0007669"/>
    <property type="project" value="TreeGrafter"/>
</dbReference>
<dbReference type="SMART" id="SM00302">
    <property type="entry name" value="GED"/>
    <property type="match status" value="1"/>
</dbReference>
<dbReference type="RefSeq" id="XP_029300759.1">
    <property type="nucleotide sequence ID" value="XM_029444899.1"/>
</dbReference>
<feature type="region of interest" description="Disordered" evidence="13">
    <location>
        <begin position="749"/>
        <end position="851"/>
    </location>
</feature>
<evidence type="ECO:0000313" key="18">
    <source>
        <dbReference type="RefSeq" id="XP_029300759.1"/>
    </source>
</evidence>
<comment type="similarity">
    <text evidence="12">Belongs to the TRAFAC class dynamin-like GTPase superfamily. Dynamin/Fzo/YdjA family.</text>
</comment>
<dbReference type="InterPro" id="IPR045063">
    <property type="entry name" value="Dynamin_N"/>
</dbReference>
<evidence type="ECO:0000256" key="4">
    <source>
        <dbReference type="ARBA" id="ARBA00022490"/>
    </source>
</evidence>
<dbReference type="PANTHER" id="PTHR11566:SF32">
    <property type="entry name" value="DYNAMIN-1"/>
    <property type="match status" value="1"/>
</dbReference>
<evidence type="ECO:0000256" key="9">
    <source>
        <dbReference type="ARBA" id="ARBA00023134"/>
    </source>
</evidence>
<keyword evidence="7 12" id="KW-0547">Nucleotide-binding</keyword>
<dbReference type="Pfam" id="PF02212">
    <property type="entry name" value="GED"/>
    <property type="match status" value="1"/>
</dbReference>
<dbReference type="GO" id="GO:0016185">
    <property type="term" value="P:synaptic vesicle budding from presynaptic endocytic zone membrane"/>
    <property type="evidence" value="ECO:0007669"/>
    <property type="project" value="TreeGrafter"/>
</dbReference>
<dbReference type="GO" id="GO:0031623">
    <property type="term" value="P:receptor internalization"/>
    <property type="evidence" value="ECO:0007669"/>
    <property type="project" value="TreeGrafter"/>
</dbReference>
<name>A0A6J2QS53_COTGO</name>
<dbReference type="GO" id="GO:0005886">
    <property type="term" value="C:plasma membrane"/>
    <property type="evidence" value="ECO:0007669"/>
    <property type="project" value="TreeGrafter"/>
</dbReference>
<dbReference type="InterPro" id="IPR030381">
    <property type="entry name" value="G_DYNAMIN_dom"/>
</dbReference>
<dbReference type="GO" id="GO:0005874">
    <property type="term" value="C:microtubule"/>
    <property type="evidence" value="ECO:0007669"/>
    <property type="project" value="UniProtKB-KW"/>
</dbReference>
<dbReference type="GO" id="GO:0005525">
    <property type="term" value="F:GTP binding"/>
    <property type="evidence" value="ECO:0007669"/>
    <property type="project" value="UniProtKB-KW"/>
</dbReference>
<sequence>MGNQGMEDLIPLVNRMQDAFSAIGQNANLDLPQIAVVGGQSAGKSSVLENFVGKDFLPRGSGIVTRRPLVLQLMTASTEYAEFLHCKGKKFTDFDEVRQEIEGETERITGANKGISPVPINLRVYSPHVLNLTLVDLPGMTKVPVGDQPADIEAQIKEMLMQFVTKENCLMLAVSPANSDLANSDALKIAKEVDPQGMRTIGVITKLDLMDEGTDAKDILENKLLPLRRGYIGVVNRSQKDIDGRKDINAAMGAERKFFLSHPSYRHLADRMGTAYLQKILNQQLTNHIRDTLPALRTKLQSQLLSIEKEVEEYKNFRPDDPSRKTKALLQMVQQFSVDFEKRIEGSGDQIDTAELSGGARINRIFHERFPFELVKMEFDEKELRKEISYAIKNIHGIRTGLFTPDMAFETIVKRQIGKIKEPCTKCVDMVISELVNTVRQCTKKLAQYPMLREEMERIVTQHIRDRENRTKNQVLLLIDIELSYMNTNHEDFIGFANAQQRINQINKKKAAGNQDEIMVIRKGWLTINNISIMKGGAKEYWFVLTAESMSWYKDDEEKEKKYMLQVDNLKLRDVEKGFMSSKQIFALFNTEQRNVYKDYRQLELACETQEDIDAWKASFLRAGVYPERVMEKEGKSEGSDENGSDNIMHSMDPQLERQVETIRNLVDSYMAIVNKTVRDLMPKTIMHLMINNTKEFINAELLAQLYSCGDQSLLMEESQEQAQHRDEMLRMYHALREALSIIGDISTSTISTSTPPPVDDSWLQVQRGGSGGRSPATSPTPNRRAPPGPPNRPGSRGPPPGPPPAGGPPVPSRPGASPDPYSGPPPTVPSRPNRAPPNVPSRRPPPSPTH</sequence>
<dbReference type="FunFam" id="2.30.29.30:FF:000010">
    <property type="entry name" value="dynamin-1 isoform X2"/>
    <property type="match status" value="1"/>
</dbReference>
<evidence type="ECO:0000256" key="2">
    <source>
        <dbReference type="ARBA" id="ARBA00011980"/>
    </source>
</evidence>
<dbReference type="InterPro" id="IPR020850">
    <property type="entry name" value="GED_dom"/>
</dbReference>
<feature type="compositionally biased region" description="Pro residues" evidence="13">
    <location>
        <begin position="785"/>
        <end position="813"/>
    </location>
</feature>
<dbReference type="InterPro" id="IPR011993">
    <property type="entry name" value="PH-like_dom_sf"/>
</dbReference>
<dbReference type="PANTHER" id="PTHR11566">
    <property type="entry name" value="DYNAMIN"/>
    <property type="match status" value="1"/>
</dbReference>
<dbReference type="InterPro" id="IPR019762">
    <property type="entry name" value="Dynamin_GTPase_CS"/>
</dbReference>
<dbReference type="InterPro" id="IPR001401">
    <property type="entry name" value="Dynamin_GTPase"/>
</dbReference>
<dbReference type="AlphaFoldDB" id="A0A6J2QS53"/>
<dbReference type="FunFam" id="3.40.50.300:FF:000045">
    <property type="entry name" value="dynamin-1 isoform X2"/>
    <property type="match status" value="1"/>
</dbReference>
<keyword evidence="4" id="KW-0963">Cytoplasm</keyword>
<dbReference type="Gene3D" id="1.20.120.1240">
    <property type="entry name" value="Dynamin, middle domain"/>
    <property type="match status" value="1"/>
</dbReference>
<reference evidence="18" key="1">
    <citation type="submission" date="2025-08" db="UniProtKB">
        <authorList>
            <consortium name="RefSeq"/>
        </authorList>
    </citation>
    <scope>IDENTIFICATION</scope>
</reference>
<dbReference type="PROSITE" id="PS50003">
    <property type="entry name" value="PH_DOMAIN"/>
    <property type="match status" value="1"/>
</dbReference>
<evidence type="ECO:0000259" key="14">
    <source>
        <dbReference type="PROSITE" id="PS50003"/>
    </source>
</evidence>
<dbReference type="EC" id="3.6.5.5" evidence="2"/>
<evidence type="ECO:0000256" key="6">
    <source>
        <dbReference type="ARBA" id="ARBA00022701"/>
    </source>
</evidence>
<keyword evidence="5" id="KW-0254">Endocytosis</keyword>
<dbReference type="SMART" id="SM00233">
    <property type="entry name" value="PH"/>
    <property type="match status" value="1"/>
</dbReference>
<dbReference type="Pfam" id="PF01031">
    <property type="entry name" value="Dynamin_M"/>
    <property type="match status" value="1"/>
</dbReference>
<organism evidence="17 18">
    <name type="scientific">Cottoperca gobio</name>
    <name type="common">Frogmouth</name>
    <name type="synonym">Aphritis gobio</name>
    <dbReference type="NCBI Taxonomy" id="56716"/>
    <lineage>
        <taxon>Eukaryota</taxon>
        <taxon>Metazoa</taxon>
        <taxon>Chordata</taxon>
        <taxon>Craniata</taxon>
        <taxon>Vertebrata</taxon>
        <taxon>Euteleostomi</taxon>
        <taxon>Actinopterygii</taxon>
        <taxon>Neopterygii</taxon>
        <taxon>Teleostei</taxon>
        <taxon>Neoteleostei</taxon>
        <taxon>Acanthomorphata</taxon>
        <taxon>Eupercaria</taxon>
        <taxon>Perciformes</taxon>
        <taxon>Notothenioidei</taxon>
        <taxon>Bovichtidae</taxon>
        <taxon>Cottoperca</taxon>
    </lineage>
</organism>
<evidence type="ECO:0000256" key="5">
    <source>
        <dbReference type="ARBA" id="ARBA00022583"/>
    </source>
</evidence>
<dbReference type="CDD" id="cd01256">
    <property type="entry name" value="PH_dynamin"/>
    <property type="match status" value="1"/>
</dbReference>
<dbReference type="Pfam" id="PF00169">
    <property type="entry name" value="PH"/>
    <property type="match status" value="1"/>
</dbReference>
<keyword evidence="17" id="KW-1185">Reference proteome</keyword>
<dbReference type="Pfam" id="PF00350">
    <property type="entry name" value="Dynamin_N"/>
    <property type="match status" value="1"/>
</dbReference>
<protein>
    <recommendedName>
        <fullName evidence="3">Interferon-induced GTP-binding protein Mx</fullName>
        <ecNumber evidence="2">3.6.5.5</ecNumber>
    </recommendedName>
    <alternativeName>
        <fullName evidence="11">Interferon-inducible Mx protein</fullName>
    </alternativeName>
</protein>
<dbReference type="SUPFAM" id="SSF50729">
    <property type="entry name" value="PH domain-like"/>
    <property type="match status" value="1"/>
</dbReference>
<dbReference type="InterPro" id="IPR000375">
    <property type="entry name" value="Dynamin_stalk"/>
</dbReference>
<evidence type="ECO:0000256" key="1">
    <source>
        <dbReference type="ARBA" id="ARBA00004496"/>
    </source>
</evidence>
<dbReference type="FunFam" id="1.20.120.1240:FF:000014">
    <property type="entry name" value="Dynamin 2b"/>
    <property type="match status" value="1"/>
</dbReference>
<dbReference type="PRINTS" id="PR00195">
    <property type="entry name" value="DYNAMIN"/>
</dbReference>
<comment type="subcellular location">
    <subcellularLocation>
        <location evidence="1">Cytoplasm</location>
    </subcellularLocation>
</comment>
<dbReference type="SMART" id="SM00053">
    <property type="entry name" value="DYNc"/>
    <property type="match status" value="1"/>
</dbReference>
<dbReference type="InterPro" id="IPR027417">
    <property type="entry name" value="P-loop_NTPase"/>
</dbReference>
<dbReference type="SUPFAM" id="SSF52540">
    <property type="entry name" value="P-loop containing nucleoside triphosphate hydrolases"/>
    <property type="match status" value="1"/>
</dbReference>
<keyword evidence="8" id="KW-0378">Hydrolase</keyword>
<dbReference type="InterPro" id="IPR022812">
    <property type="entry name" value="Dynamin"/>
</dbReference>
<keyword evidence="10" id="KW-0505">Motor protein</keyword>
<evidence type="ECO:0000256" key="13">
    <source>
        <dbReference type="SAM" id="MobiDB-lite"/>
    </source>
</evidence>
<dbReference type="InterPro" id="IPR003130">
    <property type="entry name" value="GED"/>
</dbReference>
<evidence type="ECO:0000256" key="8">
    <source>
        <dbReference type="ARBA" id="ARBA00022801"/>
    </source>
</evidence>
<dbReference type="FunFam" id="1.20.120.1240:FF:000012">
    <property type="entry name" value="dynamin-3 isoform X1"/>
    <property type="match status" value="1"/>
</dbReference>
<dbReference type="CDD" id="cd08771">
    <property type="entry name" value="DLP_1"/>
    <property type="match status" value="1"/>
</dbReference>
<evidence type="ECO:0000256" key="11">
    <source>
        <dbReference type="ARBA" id="ARBA00031810"/>
    </source>
</evidence>
<evidence type="ECO:0000256" key="3">
    <source>
        <dbReference type="ARBA" id="ARBA00015210"/>
    </source>
</evidence>
<dbReference type="CTD" id="100307098"/>
<dbReference type="GeneID" id="115016835"/>
<feature type="domain" description="Dynamin-type G" evidence="16">
    <location>
        <begin position="28"/>
        <end position="294"/>
    </location>
</feature>
<evidence type="ECO:0000259" key="16">
    <source>
        <dbReference type="PROSITE" id="PS51718"/>
    </source>
</evidence>
<keyword evidence="9 12" id="KW-0342">GTP-binding</keyword>
<dbReference type="GO" id="GO:0005737">
    <property type="term" value="C:cytoplasm"/>
    <property type="evidence" value="ECO:0007669"/>
    <property type="project" value="UniProtKB-SubCell"/>
</dbReference>
<evidence type="ECO:0000256" key="10">
    <source>
        <dbReference type="ARBA" id="ARBA00023175"/>
    </source>
</evidence>
<dbReference type="InterPro" id="IPR001849">
    <property type="entry name" value="PH_domain"/>
</dbReference>
<dbReference type="PROSITE" id="PS51388">
    <property type="entry name" value="GED"/>
    <property type="match status" value="1"/>
</dbReference>
<keyword evidence="6" id="KW-0493">Microtubule</keyword>
<accession>A0A6J2QS53</accession>
<evidence type="ECO:0000259" key="15">
    <source>
        <dbReference type="PROSITE" id="PS51388"/>
    </source>
</evidence>
<feature type="domain" description="PH" evidence="14">
    <location>
        <begin position="519"/>
        <end position="625"/>
    </location>
</feature>
<dbReference type="Gene3D" id="2.30.29.30">
    <property type="entry name" value="Pleckstrin-homology domain (PH domain)/Phosphotyrosine-binding domain (PTB)"/>
    <property type="match status" value="1"/>
</dbReference>
<dbReference type="PROSITE" id="PS51718">
    <property type="entry name" value="G_DYNAMIN_2"/>
    <property type="match status" value="1"/>
</dbReference>
<feature type="domain" description="GED" evidence="15">
    <location>
        <begin position="660"/>
        <end position="751"/>
    </location>
</feature>
<evidence type="ECO:0000256" key="7">
    <source>
        <dbReference type="ARBA" id="ARBA00022741"/>
    </source>
</evidence>
<evidence type="ECO:0000313" key="17">
    <source>
        <dbReference type="Proteomes" id="UP000504630"/>
    </source>
</evidence>
<dbReference type="Proteomes" id="UP000504630">
    <property type="component" value="Chromosome 12"/>
</dbReference>
<dbReference type="PROSITE" id="PS00410">
    <property type="entry name" value="G_DYNAMIN_1"/>
    <property type="match status" value="1"/>
</dbReference>
<proteinExistence type="inferred from homology"/>